<comment type="pathway">
    <text evidence="1">Pyrimidine metabolism; dTTP biosynthesis.</text>
</comment>
<dbReference type="InterPro" id="IPR003669">
    <property type="entry name" value="Thymidylate_synthase_ThyX"/>
</dbReference>
<dbReference type="GO" id="GO:0004799">
    <property type="term" value="F:thymidylate synthase activity"/>
    <property type="evidence" value="ECO:0007669"/>
    <property type="project" value="TreeGrafter"/>
</dbReference>
<dbReference type="InterPro" id="IPR036098">
    <property type="entry name" value="Thymidylate_synthase_ThyX_sf"/>
</dbReference>
<feature type="active site" description="Involved in ionization of N3 of dUMP, leading to its activation" evidence="1">
    <location>
        <position position="207"/>
    </location>
</feature>
<dbReference type="GO" id="GO:0006231">
    <property type="term" value="P:dTMP biosynthetic process"/>
    <property type="evidence" value="ECO:0007669"/>
    <property type="project" value="UniProtKB-UniRule"/>
</dbReference>
<dbReference type="HAMAP" id="MF_01408">
    <property type="entry name" value="ThyX"/>
    <property type="match status" value="1"/>
</dbReference>
<feature type="binding site" evidence="1">
    <location>
        <position position="202"/>
    </location>
    <ligand>
        <name>FAD</name>
        <dbReference type="ChEBI" id="CHEBI:57692"/>
        <note>ligand shared between neighboring subunits</note>
    </ligand>
</feature>
<dbReference type="GO" id="GO:0070402">
    <property type="term" value="F:NADPH binding"/>
    <property type="evidence" value="ECO:0007669"/>
    <property type="project" value="TreeGrafter"/>
</dbReference>
<feature type="binding site" evidence="1">
    <location>
        <position position="207"/>
    </location>
    <ligand>
        <name>dUMP</name>
        <dbReference type="ChEBI" id="CHEBI:246422"/>
        <note>ligand shared between dimeric partners</note>
    </ligand>
</feature>
<dbReference type="Pfam" id="PF02511">
    <property type="entry name" value="Thy1"/>
    <property type="match status" value="1"/>
</dbReference>
<dbReference type="RefSeq" id="WP_100789052.1">
    <property type="nucleotide sequence ID" value="NZ_NPDQ01000001.1"/>
</dbReference>
<dbReference type="PANTHER" id="PTHR34934">
    <property type="entry name" value="FLAVIN-DEPENDENT THYMIDYLATE SYNTHASE"/>
    <property type="match status" value="1"/>
</dbReference>
<dbReference type="PANTHER" id="PTHR34934:SF1">
    <property type="entry name" value="FLAVIN-DEPENDENT THYMIDYLATE SYNTHASE"/>
    <property type="match status" value="1"/>
</dbReference>
<accession>A0A2M9Y6D6</accession>
<dbReference type="UniPathway" id="UPA00575"/>
<keyword evidence="1" id="KW-0545">Nucleotide biosynthesis</keyword>
<comment type="caution">
    <text evidence="2">The sequence shown here is derived from an EMBL/GenBank/DDBJ whole genome shotgun (WGS) entry which is preliminary data.</text>
</comment>
<dbReference type="AlphaFoldDB" id="A0A2M9Y6D6"/>
<dbReference type="PROSITE" id="PS51331">
    <property type="entry name" value="THYX"/>
    <property type="match status" value="1"/>
</dbReference>
<dbReference type="GO" id="GO:0006235">
    <property type="term" value="P:dTTP biosynthetic process"/>
    <property type="evidence" value="ECO:0007669"/>
    <property type="project" value="UniProtKB-UniRule"/>
</dbReference>
<comment type="catalytic activity">
    <reaction evidence="1">
        <text>dUMP + (6R)-5,10-methylene-5,6,7,8-tetrahydrofolate + NADPH + H(+) = dTMP + (6S)-5,6,7,8-tetrahydrofolate + NADP(+)</text>
        <dbReference type="Rhea" id="RHEA:29043"/>
        <dbReference type="ChEBI" id="CHEBI:15378"/>
        <dbReference type="ChEBI" id="CHEBI:15636"/>
        <dbReference type="ChEBI" id="CHEBI:57453"/>
        <dbReference type="ChEBI" id="CHEBI:57783"/>
        <dbReference type="ChEBI" id="CHEBI:58349"/>
        <dbReference type="ChEBI" id="CHEBI:63528"/>
        <dbReference type="ChEBI" id="CHEBI:246422"/>
        <dbReference type="EC" id="2.1.1.148"/>
    </reaction>
</comment>
<dbReference type="CDD" id="cd20175">
    <property type="entry name" value="ThyX"/>
    <property type="match status" value="1"/>
</dbReference>
<keyword evidence="1" id="KW-0285">Flavoprotein</keyword>
<dbReference type="Gene3D" id="3.30.1360.170">
    <property type="match status" value="1"/>
</dbReference>
<gene>
    <name evidence="1" type="primary">thyX</name>
    <name evidence="2" type="ORF">EHQ30_05030</name>
</gene>
<feature type="binding site" evidence="1">
    <location>
        <begin position="196"/>
        <end position="198"/>
    </location>
    <ligand>
        <name>FAD</name>
        <dbReference type="ChEBI" id="CHEBI:57692"/>
        <note>ligand shared between neighboring subunits</note>
    </ligand>
</feature>
<keyword evidence="1" id="KW-0274">FAD</keyword>
<evidence type="ECO:0000256" key="1">
    <source>
        <dbReference type="HAMAP-Rule" id="MF_01408"/>
    </source>
</evidence>
<dbReference type="GO" id="GO:0050660">
    <property type="term" value="F:flavin adenine dinucleotide binding"/>
    <property type="evidence" value="ECO:0007669"/>
    <property type="project" value="UniProtKB-UniRule"/>
</dbReference>
<dbReference type="SUPFAM" id="SSF69796">
    <property type="entry name" value="Thymidylate synthase-complementing protein Thy1"/>
    <property type="match status" value="1"/>
</dbReference>
<reference evidence="2" key="1">
    <citation type="journal article" date="2019" name="PLoS Negl. Trop. Dis.">
        <title>Revisiting the worldwide diversity of Leptospira species in the environment.</title>
        <authorList>
            <person name="Vincent A.T."/>
            <person name="Schiettekatte O."/>
            <person name="Bourhy P."/>
            <person name="Veyrier F.J."/>
            <person name="Picardeau M."/>
        </authorList>
    </citation>
    <scope>NUCLEOTIDE SEQUENCE [LARGE SCALE GENOMIC DNA]</scope>
    <source>
        <strain evidence="2">201800277</strain>
    </source>
</reference>
<comment type="cofactor">
    <cofactor evidence="1">
        <name>FAD</name>
        <dbReference type="ChEBI" id="CHEBI:57692"/>
    </cofactor>
    <text evidence="1">Binds 4 FAD per tetramer. Each FAD binding site is formed by three monomers.</text>
</comment>
<feature type="binding site" evidence="1">
    <location>
        <position position="77"/>
    </location>
    <ligand>
        <name>FAD</name>
        <dbReference type="ChEBI" id="CHEBI:57692"/>
        <note>ligand shared between neighboring subunits</note>
    </ligand>
</feature>
<feature type="binding site" evidence="1">
    <location>
        <begin position="97"/>
        <end position="100"/>
    </location>
    <ligand>
        <name>dUMP</name>
        <dbReference type="ChEBI" id="CHEBI:246422"/>
        <note>ligand shared between dimeric partners</note>
    </ligand>
</feature>
<protein>
    <recommendedName>
        <fullName evidence="1">Flavin-dependent thymidylate synthase</fullName>
        <shortName evidence="1">FDTS</shortName>
        <ecNumber evidence="1">2.1.1.148</ecNumber>
    </recommendedName>
    <alternativeName>
        <fullName evidence="1">FAD-dependent thymidylate synthase</fullName>
    </alternativeName>
    <alternativeName>
        <fullName evidence="1">Thymidylate synthase ThyX</fullName>
        <shortName evidence="1">TS</shortName>
        <shortName evidence="1">TSase</shortName>
    </alternativeName>
</protein>
<evidence type="ECO:0000313" key="2">
    <source>
        <dbReference type="EMBL" id="TGK95993.1"/>
    </source>
</evidence>
<feature type="binding site" evidence="1">
    <location>
        <position position="108"/>
    </location>
    <ligand>
        <name>FAD</name>
        <dbReference type="ChEBI" id="CHEBI:57692"/>
        <note>ligand shared between neighboring subunits</note>
    </ligand>
</feature>
<proteinExistence type="inferred from homology"/>
<dbReference type="OrthoDB" id="9774464at2"/>
<name>A0A2M9Y6D6_9LEPT</name>
<dbReference type="EC" id="2.1.1.148" evidence="1"/>
<dbReference type="Proteomes" id="UP000297891">
    <property type="component" value="Unassembled WGS sequence"/>
</dbReference>
<evidence type="ECO:0000313" key="3">
    <source>
        <dbReference type="Proteomes" id="UP000297891"/>
    </source>
</evidence>
<keyword evidence="1" id="KW-0521">NADP</keyword>
<comment type="function">
    <text evidence="1">Catalyzes the reductive methylation of 2'-deoxyuridine-5'-monophosphate (dUMP) to 2'-deoxythymidine-5'-monophosphate (dTMP) while utilizing 5,10-methylenetetrahydrofolate (mTHF) as the methyl donor, and NADPH and FADH(2) as the reductant.</text>
</comment>
<organism evidence="2 3">
    <name type="scientific">Leptospira brenneri</name>
    <dbReference type="NCBI Taxonomy" id="2023182"/>
    <lineage>
        <taxon>Bacteria</taxon>
        <taxon>Pseudomonadati</taxon>
        <taxon>Spirochaetota</taxon>
        <taxon>Spirochaetia</taxon>
        <taxon>Leptospirales</taxon>
        <taxon>Leptospiraceae</taxon>
        <taxon>Leptospira</taxon>
    </lineage>
</organism>
<comment type="similarity">
    <text evidence="1">Belongs to the thymidylate synthase ThyX family.</text>
</comment>
<sequence length="307" mass="35457">MQQSDFESISRVSVPDLDSILGKPFPVLDDGFVRLVDYMGSDESIVQAARVSYGKGTKKVNEDRGLIRYLMRHRHSTPFEMCELKLHVRVPMDTWRQWIRHRMANVNEYSTRYSVAIDSAQTTLPGEWRVQSIGNKQGSDGYLESSKGDHLTKRETEFQKFATDIYNERLEMGVAREQARKDLPLATYTEAYWKIDLHNLLHFLALRMDDHAQLEVRLFAKTIGEQIVKKWVPNAWEAFVDYRLSALNLTKYDTEIISALNTSGIEGAKKKAIELGLLDEQGSTAKKSREREELEYKLKEMGFSIPW</sequence>
<feature type="binding site" description="in other chain" evidence="1">
    <location>
        <begin position="108"/>
        <end position="112"/>
    </location>
    <ligand>
        <name>dUMP</name>
        <dbReference type="ChEBI" id="CHEBI:246422"/>
        <note>ligand shared between dimeric partners</note>
    </ligand>
</feature>
<feature type="binding site" description="in other chain" evidence="1">
    <location>
        <position position="180"/>
    </location>
    <ligand>
        <name>dUMP</name>
        <dbReference type="ChEBI" id="CHEBI:246422"/>
        <note>ligand shared between dimeric partners</note>
    </ligand>
</feature>
<dbReference type="NCBIfam" id="TIGR02170">
    <property type="entry name" value="thyX"/>
    <property type="match status" value="1"/>
</dbReference>
<keyword evidence="3" id="KW-1185">Reference proteome</keyword>
<dbReference type="EMBL" id="RQFP01000001">
    <property type="protein sequence ID" value="TGK95993.1"/>
    <property type="molecule type" value="Genomic_DNA"/>
</dbReference>
<keyword evidence="1 2" id="KW-0808">Transferase</keyword>
<feature type="binding site" evidence="1">
    <location>
        <begin position="100"/>
        <end position="102"/>
    </location>
    <ligand>
        <name>FAD</name>
        <dbReference type="ChEBI" id="CHEBI:57692"/>
        <note>ligand shared between neighboring subunits</note>
    </ligand>
</feature>
<dbReference type="GO" id="GO:0032259">
    <property type="term" value="P:methylation"/>
    <property type="evidence" value="ECO:0007669"/>
    <property type="project" value="UniProtKB-KW"/>
</dbReference>
<keyword evidence="1 2" id="KW-0489">Methyltransferase</keyword>
<dbReference type="GO" id="GO:0050797">
    <property type="term" value="F:thymidylate synthase (FAD) activity"/>
    <property type="evidence" value="ECO:0007669"/>
    <property type="project" value="UniProtKB-UniRule"/>
</dbReference>
<comment type="subunit">
    <text evidence="1">Homotetramer.</text>
</comment>